<dbReference type="RefSeq" id="WP_279245536.1">
    <property type="nucleotide sequence ID" value="NZ_SHNN01000002.1"/>
</dbReference>
<accession>A0ABT3TGU3</accession>
<proteinExistence type="predicted"/>
<name>A0ABT3TGU3_9GAMM</name>
<dbReference type="SUPFAM" id="SSF54427">
    <property type="entry name" value="NTF2-like"/>
    <property type="match status" value="1"/>
</dbReference>
<keyword evidence="3" id="KW-1185">Reference proteome</keyword>
<sequence length="194" mass="22148">MSDTRQVLNKANLGITAGIPLEASGGGIDELRADIQRIMDMEAIRQLKYAYFRCIDTANLEELGELFHENVLVHFLGGTYEWKLQGRQQYMDAVGASFSRESVGHHNGHHPEIQMLSATEATGIWYLADNMWILNHNAFTTGTAIYWDRYVKENGRWLIQETRYERLYELNSVLEERPSFDSHYLAAHGPAPGD</sequence>
<comment type="caution">
    <text evidence="2">The sequence shown here is derived from an EMBL/GenBank/DDBJ whole genome shotgun (WGS) entry which is preliminary data.</text>
</comment>
<dbReference type="CDD" id="cd00531">
    <property type="entry name" value="NTF2_like"/>
    <property type="match status" value="1"/>
</dbReference>
<dbReference type="InterPro" id="IPR032710">
    <property type="entry name" value="NTF2-like_dom_sf"/>
</dbReference>
<evidence type="ECO:0000259" key="1">
    <source>
        <dbReference type="Pfam" id="PF13577"/>
    </source>
</evidence>
<dbReference type="Gene3D" id="3.10.450.50">
    <property type="match status" value="1"/>
</dbReference>
<dbReference type="Pfam" id="PF13577">
    <property type="entry name" value="SnoaL_4"/>
    <property type="match status" value="1"/>
</dbReference>
<reference evidence="2" key="1">
    <citation type="submission" date="2019-02" db="EMBL/GenBank/DDBJ databases">
        <authorList>
            <person name="Li S.-H."/>
        </authorList>
    </citation>
    <scope>NUCLEOTIDE SEQUENCE</scope>
    <source>
        <strain evidence="2">IMCC14734</strain>
    </source>
</reference>
<gene>
    <name evidence="2" type="ORF">EYC98_11765</name>
</gene>
<dbReference type="Proteomes" id="UP001143362">
    <property type="component" value="Unassembled WGS sequence"/>
</dbReference>
<dbReference type="EMBL" id="SHNN01000002">
    <property type="protein sequence ID" value="MCX2981538.1"/>
    <property type="molecule type" value="Genomic_DNA"/>
</dbReference>
<protein>
    <submittedName>
        <fullName evidence="2">Nuclear transport factor 2 family protein</fullName>
    </submittedName>
</protein>
<organism evidence="2 3">
    <name type="scientific">Candidatus Litorirhabdus singularis</name>
    <dbReference type="NCBI Taxonomy" id="2518993"/>
    <lineage>
        <taxon>Bacteria</taxon>
        <taxon>Pseudomonadati</taxon>
        <taxon>Pseudomonadota</taxon>
        <taxon>Gammaproteobacteria</taxon>
        <taxon>Cellvibrionales</taxon>
        <taxon>Halieaceae</taxon>
        <taxon>Candidatus Litorirhabdus</taxon>
    </lineage>
</organism>
<dbReference type="InterPro" id="IPR037401">
    <property type="entry name" value="SnoaL-like"/>
</dbReference>
<evidence type="ECO:0000313" key="2">
    <source>
        <dbReference type="EMBL" id="MCX2981538.1"/>
    </source>
</evidence>
<evidence type="ECO:0000313" key="3">
    <source>
        <dbReference type="Proteomes" id="UP001143362"/>
    </source>
</evidence>
<feature type="domain" description="SnoaL-like" evidence="1">
    <location>
        <begin position="37"/>
        <end position="163"/>
    </location>
</feature>